<dbReference type="PANTHER" id="PTHR47768:SF3">
    <property type="entry name" value="GLOBIN FAMILY PROFILE DOMAIN-CONTAINING PROTEIN"/>
    <property type="match status" value="1"/>
</dbReference>
<comment type="similarity">
    <text evidence="1">Belongs to the globin family.</text>
</comment>
<protein>
    <recommendedName>
        <fullName evidence="2">Globin domain-containing protein</fullName>
    </recommendedName>
</protein>
<keyword evidence="1" id="KW-0479">Metal-binding</keyword>
<dbReference type="Pfam" id="PF00042">
    <property type="entry name" value="Globin"/>
    <property type="match status" value="1"/>
</dbReference>
<dbReference type="InterPro" id="IPR012292">
    <property type="entry name" value="Globin/Proto"/>
</dbReference>
<dbReference type="InterPro" id="IPR044399">
    <property type="entry name" value="Mb-like_M"/>
</dbReference>
<dbReference type="OrthoDB" id="5807096at2759"/>
<keyword evidence="1" id="KW-0408">Iron</keyword>
<name>A0A8S1HA26_9PELO</name>
<dbReference type="InterPro" id="IPR053341">
    <property type="entry name" value="Oxidative_stress_globin-like"/>
</dbReference>
<dbReference type="PIRSF" id="PIRSF025926">
    <property type="entry name" value="UCP025926"/>
    <property type="match status" value="1"/>
</dbReference>
<dbReference type="SUPFAM" id="SSF46458">
    <property type="entry name" value="Globin-like"/>
    <property type="match status" value="1"/>
</dbReference>
<keyword evidence="1" id="KW-0561">Oxygen transport</keyword>
<comment type="caution">
    <text evidence="3">The sequence shown here is derived from an EMBL/GenBank/DDBJ whole genome shotgun (WGS) entry which is preliminary data.</text>
</comment>
<feature type="domain" description="Globin" evidence="2">
    <location>
        <begin position="59"/>
        <end position="174"/>
    </location>
</feature>
<dbReference type="GO" id="GO:0020037">
    <property type="term" value="F:heme binding"/>
    <property type="evidence" value="ECO:0007669"/>
    <property type="project" value="InterPro"/>
</dbReference>
<dbReference type="EMBL" id="CAJGYM010000026">
    <property type="protein sequence ID" value="CAD6192274.1"/>
    <property type="molecule type" value="Genomic_DNA"/>
</dbReference>
<keyword evidence="1" id="KW-0813">Transport</keyword>
<dbReference type="InterPro" id="IPR009050">
    <property type="entry name" value="Globin-like_sf"/>
</dbReference>
<dbReference type="Gene3D" id="1.10.490.10">
    <property type="entry name" value="Globins"/>
    <property type="match status" value="1"/>
</dbReference>
<dbReference type="InterPro" id="IPR016832">
    <property type="entry name" value="UCP025926_globin-rel"/>
</dbReference>
<sequence length="192" mass="21750">MMGLLSTIRGKKDKDGQALGAAQIGPIASKTKKLVIAELPKMLAEKPDLFTVIWLRSAQRSTSIKLAFGISLDENPENNEAFVAFSSTIQSFFHKLIVTYELDDELVVTSCEQLGARHVDFISRGFHSHFWDIFMVCMAETIDETLSSYMHDDEKRNEMIIAWQRVVNAIVHHMREGYSERRKQELGAKNGS</sequence>
<keyword evidence="1" id="KW-0349">Heme</keyword>
<dbReference type="PANTHER" id="PTHR47768">
    <property type="entry name" value="GLOBIN RELATED-RELATED"/>
    <property type="match status" value="1"/>
</dbReference>
<organism evidence="3 4">
    <name type="scientific">Caenorhabditis auriculariae</name>
    <dbReference type="NCBI Taxonomy" id="2777116"/>
    <lineage>
        <taxon>Eukaryota</taxon>
        <taxon>Metazoa</taxon>
        <taxon>Ecdysozoa</taxon>
        <taxon>Nematoda</taxon>
        <taxon>Chromadorea</taxon>
        <taxon>Rhabditida</taxon>
        <taxon>Rhabditina</taxon>
        <taxon>Rhabditomorpha</taxon>
        <taxon>Rhabditoidea</taxon>
        <taxon>Rhabditidae</taxon>
        <taxon>Peloderinae</taxon>
        <taxon>Caenorhabditis</taxon>
    </lineage>
</organism>
<dbReference type="CDD" id="cd01040">
    <property type="entry name" value="Mb-like"/>
    <property type="match status" value="1"/>
</dbReference>
<evidence type="ECO:0000256" key="1">
    <source>
        <dbReference type="RuleBase" id="RU000356"/>
    </source>
</evidence>
<dbReference type="Proteomes" id="UP000835052">
    <property type="component" value="Unassembled WGS sequence"/>
</dbReference>
<gene>
    <name evidence="3" type="ORF">CAUJ_LOCUS8193</name>
</gene>
<dbReference type="InterPro" id="IPR000971">
    <property type="entry name" value="Globin"/>
</dbReference>
<dbReference type="GO" id="GO:0019825">
    <property type="term" value="F:oxygen binding"/>
    <property type="evidence" value="ECO:0007669"/>
    <property type="project" value="InterPro"/>
</dbReference>
<dbReference type="AlphaFoldDB" id="A0A8S1HA26"/>
<evidence type="ECO:0000259" key="2">
    <source>
        <dbReference type="Pfam" id="PF00042"/>
    </source>
</evidence>
<accession>A0A8S1HA26</accession>
<reference evidence="3" key="1">
    <citation type="submission" date="2020-10" db="EMBL/GenBank/DDBJ databases">
        <authorList>
            <person name="Kikuchi T."/>
        </authorList>
    </citation>
    <scope>NUCLEOTIDE SEQUENCE</scope>
    <source>
        <strain evidence="3">NKZ352</strain>
    </source>
</reference>
<keyword evidence="4" id="KW-1185">Reference proteome</keyword>
<evidence type="ECO:0000313" key="4">
    <source>
        <dbReference type="Proteomes" id="UP000835052"/>
    </source>
</evidence>
<evidence type="ECO:0000313" key="3">
    <source>
        <dbReference type="EMBL" id="CAD6192274.1"/>
    </source>
</evidence>
<dbReference type="GO" id="GO:0005344">
    <property type="term" value="F:oxygen carrier activity"/>
    <property type="evidence" value="ECO:0007669"/>
    <property type="project" value="UniProtKB-KW"/>
</dbReference>
<proteinExistence type="inferred from homology"/>